<proteinExistence type="predicted"/>
<dbReference type="AlphaFoldDB" id="A0A9D4UE60"/>
<organism evidence="1 2">
    <name type="scientific">Adiantum capillus-veneris</name>
    <name type="common">Maidenhair fern</name>
    <dbReference type="NCBI Taxonomy" id="13818"/>
    <lineage>
        <taxon>Eukaryota</taxon>
        <taxon>Viridiplantae</taxon>
        <taxon>Streptophyta</taxon>
        <taxon>Embryophyta</taxon>
        <taxon>Tracheophyta</taxon>
        <taxon>Polypodiopsida</taxon>
        <taxon>Polypodiidae</taxon>
        <taxon>Polypodiales</taxon>
        <taxon>Pteridineae</taxon>
        <taxon>Pteridaceae</taxon>
        <taxon>Vittarioideae</taxon>
        <taxon>Adiantum</taxon>
    </lineage>
</organism>
<evidence type="ECO:0000313" key="1">
    <source>
        <dbReference type="EMBL" id="KAI5065654.1"/>
    </source>
</evidence>
<name>A0A9D4UE60_ADICA</name>
<reference evidence="1" key="1">
    <citation type="submission" date="2021-01" db="EMBL/GenBank/DDBJ databases">
        <title>Adiantum capillus-veneris genome.</title>
        <authorList>
            <person name="Fang Y."/>
            <person name="Liao Q."/>
        </authorList>
    </citation>
    <scope>NUCLEOTIDE SEQUENCE</scope>
    <source>
        <strain evidence="1">H3</strain>
        <tissue evidence="1">Leaf</tissue>
    </source>
</reference>
<evidence type="ECO:0000313" key="2">
    <source>
        <dbReference type="Proteomes" id="UP000886520"/>
    </source>
</evidence>
<accession>A0A9D4UE60</accession>
<sequence length="179" mass="19799">MGITLWRFSKFFHHPTTPPEWLLHSKLARLVVKHEFVLEPEEGVAEGVKGGATQRRGEGDARGERKVVCAAGDGLAALLPNVLNTQRREGAAVAQAGGIRQNEALRHEDGTARLLRDGEASLHSPQELRLYVLLLHQRHVEAEDGPEHVGQRRLRPCALHGVETLRAVSPLYDEVVVHC</sequence>
<dbReference type="EMBL" id="JABFUD020000019">
    <property type="protein sequence ID" value="KAI5065654.1"/>
    <property type="molecule type" value="Genomic_DNA"/>
</dbReference>
<keyword evidence="2" id="KW-1185">Reference proteome</keyword>
<comment type="caution">
    <text evidence="1">The sequence shown here is derived from an EMBL/GenBank/DDBJ whole genome shotgun (WGS) entry which is preliminary data.</text>
</comment>
<protein>
    <submittedName>
        <fullName evidence="1">Uncharacterized protein</fullName>
    </submittedName>
</protein>
<gene>
    <name evidence="1" type="ORF">GOP47_0020349</name>
</gene>
<dbReference type="Proteomes" id="UP000886520">
    <property type="component" value="Chromosome 19"/>
</dbReference>